<keyword evidence="2" id="KW-0805">Transcription regulation</keyword>
<dbReference type="InterPro" id="IPR036390">
    <property type="entry name" value="WH_DNA-bd_sf"/>
</dbReference>
<dbReference type="InterPro" id="IPR000847">
    <property type="entry name" value="LysR_HTH_N"/>
</dbReference>
<feature type="domain" description="HTH lysR-type" evidence="5">
    <location>
        <begin position="9"/>
        <end position="66"/>
    </location>
</feature>
<evidence type="ECO:0000256" key="4">
    <source>
        <dbReference type="ARBA" id="ARBA00023163"/>
    </source>
</evidence>
<dbReference type="AlphaFoldDB" id="A0A1X7A477"/>
<dbReference type="PROSITE" id="PS50931">
    <property type="entry name" value="HTH_LYSR"/>
    <property type="match status" value="1"/>
</dbReference>
<organism evidence="6 7">
    <name type="scientific">Roseovarius albus</name>
    <dbReference type="NCBI Taxonomy" id="1247867"/>
    <lineage>
        <taxon>Bacteria</taxon>
        <taxon>Pseudomonadati</taxon>
        <taxon>Pseudomonadota</taxon>
        <taxon>Alphaproteobacteria</taxon>
        <taxon>Rhodobacterales</taxon>
        <taxon>Roseobacteraceae</taxon>
        <taxon>Roseovarius</taxon>
    </lineage>
</organism>
<dbReference type="EMBL" id="FWFX01000016">
    <property type="protein sequence ID" value="SLN69736.1"/>
    <property type="molecule type" value="Genomic_DNA"/>
</dbReference>
<dbReference type="FunFam" id="1.10.10.10:FF:000001">
    <property type="entry name" value="LysR family transcriptional regulator"/>
    <property type="match status" value="1"/>
</dbReference>
<dbReference type="PRINTS" id="PR00039">
    <property type="entry name" value="HTHLYSR"/>
</dbReference>
<evidence type="ECO:0000256" key="1">
    <source>
        <dbReference type="ARBA" id="ARBA00009437"/>
    </source>
</evidence>
<evidence type="ECO:0000256" key="3">
    <source>
        <dbReference type="ARBA" id="ARBA00023125"/>
    </source>
</evidence>
<dbReference type="InterPro" id="IPR005119">
    <property type="entry name" value="LysR_subst-bd"/>
</dbReference>
<reference evidence="6 7" key="1">
    <citation type="submission" date="2017-03" db="EMBL/GenBank/DDBJ databases">
        <authorList>
            <person name="Afonso C.L."/>
            <person name="Miller P.J."/>
            <person name="Scott M.A."/>
            <person name="Spackman E."/>
            <person name="Goraichik I."/>
            <person name="Dimitrov K.M."/>
            <person name="Suarez D.L."/>
            <person name="Swayne D.E."/>
        </authorList>
    </citation>
    <scope>NUCLEOTIDE SEQUENCE [LARGE SCALE GENOMIC DNA]</scope>
    <source>
        <strain evidence="6 7">CECT 7450</strain>
    </source>
</reference>
<dbReference type="RefSeq" id="WP_085807442.1">
    <property type="nucleotide sequence ID" value="NZ_FWFX01000016.1"/>
</dbReference>
<dbReference type="PANTHER" id="PTHR30537">
    <property type="entry name" value="HTH-TYPE TRANSCRIPTIONAL REGULATOR"/>
    <property type="match status" value="1"/>
</dbReference>
<sequence length="300" mass="33598">MNNPYRLLPPLGALVGFEAAARLGSFSLAAEELNVTQSAISHQIRALESHLGQPLFQRIGRGIELTDAGTDLYNTSADALERVRLGVQRLDAYTKPGTVVVHIPPSLAAGWFMPRLAALKSEAPEIEPWLYTGESYQELADTEYDISFRREPPQLPDEIGQVFLQECRAPLCVPALLEQLEAAPDTVPLIHDEEPDDWRKWYAHAERERENFSAGLNFSDPTFALDAAARGMGVYLGNPELAKPWLKEHKLVQAPGPVLTTKRYIYMVTLDHHLQRPDVRKLWDWLCRHAPLSGDSTSVE</sequence>
<dbReference type="Gene3D" id="3.40.190.10">
    <property type="entry name" value="Periplasmic binding protein-like II"/>
    <property type="match status" value="2"/>
</dbReference>
<dbReference type="GO" id="GO:0003700">
    <property type="term" value="F:DNA-binding transcription factor activity"/>
    <property type="evidence" value="ECO:0007669"/>
    <property type="project" value="InterPro"/>
</dbReference>
<proteinExistence type="inferred from homology"/>
<dbReference type="GO" id="GO:0043565">
    <property type="term" value="F:sequence-specific DNA binding"/>
    <property type="evidence" value="ECO:0007669"/>
    <property type="project" value="TreeGrafter"/>
</dbReference>
<evidence type="ECO:0000313" key="7">
    <source>
        <dbReference type="Proteomes" id="UP000193061"/>
    </source>
</evidence>
<dbReference type="InterPro" id="IPR058163">
    <property type="entry name" value="LysR-type_TF_proteobact-type"/>
</dbReference>
<keyword evidence="7" id="KW-1185">Reference proteome</keyword>
<protein>
    <submittedName>
        <fullName evidence="6">Glycine cleavage system transcriptional activator</fullName>
    </submittedName>
</protein>
<evidence type="ECO:0000256" key="2">
    <source>
        <dbReference type="ARBA" id="ARBA00023015"/>
    </source>
</evidence>
<dbReference type="GO" id="GO:0006351">
    <property type="term" value="P:DNA-templated transcription"/>
    <property type="evidence" value="ECO:0007669"/>
    <property type="project" value="TreeGrafter"/>
</dbReference>
<dbReference type="Pfam" id="PF00126">
    <property type="entry name" value="HTH_1"/>
    <property type="match status" value="1"/>
</dbReference>
<evidence type="ECO:0000313" key="6">
    <source>
        <dbReference type="EMBL" id="SLN69736.1"/>
    </source>
</evidence>
<dbReference type="SUPFAM" id="SSF53850">
    <property type="entry name" value="Periplasmic binding protein-like II"/>
    <property type="match status" value="1"/>
</dbReference>
<dbReference type="Pfam" id="PF03466">
    <property type="entry name" value="LysR_substrate"/>
    <property type="match status" value="1"/>
</dbReference>
<dbReference type="Proteomes" id="UP000193061">
    <property type="component" value="Unassembled WGS sequence"/>
</dbReference>
<keyword evidence="3" id="KW-0238">DNA-binding</keyword>
<keyword evidence="4" id="KW-0804">Transcription</keyword>
<dbReference type="InterPro" id="IPR036388">
    <property type="entry name" value="WH-like_DNA-bd_sf"/>
</dbReference>
<comment type="similarity">
    <text evidence="1">Belongs to the LysR transcriptional regulatory family.</text>
</comment>
<accession>A0A1X7A477</accession>
<name>A0A1X7A477_9RHOB</name>
<dbReference type="OrthoDB" id="9813056at2"/>
<evidence type="ECO:0000259" key="5">
    <source>
        <dbReference type="PROSITE" id="PS50931"/>
    </source>
</evidence>
<dbReference type="Gene3D" id="1.10.10.10">
    <property type="entry name" value="Winged helix-like DNA-binding domain superfamily/Winged helix DNA-binding domain"/>
    <property type="match status" value="1"/>
</dbReference>
<dbReference type="PANTHER" id="PTHR30537:SF79">
    <property type="entry name" value="TRANSCRIPTIONAL REGULATOR-RELATED"/>
    <property type="match status" value="1"/>
</dbReference>
<gene>
    <name evidence="6" type="primary">gcvA_26</name>
    <name evidence="6" type="ORF">ROA7450_03775</name>
</gene>
<dbReference type="SUPFAM" id="SSF46785">
    <property type="entry name" value="Winged helix' DNA-binding domain"/>
    <property type="match status" value="1"/>
</dbReference>